<dbReference type="SUPFAM" id="SSF47384">
    <property type="entry name" value="Homodimeric domain of signal transducing histidine kinase"/>
    <property type="match status" value="1"/>
</dbReference>
<reference evidence="10 11" key="1">
    <citation type="submission" date="2016-10" db="EMBL/GenBank/DDBJ databases">
        <authorList>
            <person name="de Groot N.N."/>
        </authorList>
    </citation>
    <scope>NUCLEOTIDE SEQUENCE [LARGE SCALE GENOMIC DNA]</scope>
    <source>
        <strain evidence="10 11">DSM 19547</strain>
    </source>
</reference>
<keyword evidence="8" id="KW-0472">Membrane</keyword>
<evidence type="ECO:0000256" key="5">
    <source>
        <dbReference type="ARBA" id="ARBA00022777"/>
    </source>
</evidence>
<dbReference type="InterPro" id="IPR004358">
    <property type="entry name" value="Sig_transdc_His_kin-like_C"/>
</dbReference>
<dbReference type="SMART" id="SM00388">
    <property type="entry name" value="HisKA"/>
    <property type="match status" value="1"/>
</dbReference>
<dbReference type="InterPro" id="IPR036097">
    <property type="entry name" value="HisK_dim/P_sf"/>
</dbReference>
<dbReference type="InterPro" id="IPR005467">
    <property type="entry name" value="His_kinase_dom"/>
</dbReference>
<keyword evidence="8" id="KW-1133">Transmembrane helix</keyword>
<dbReference type="EMBL" id="FOXA01000014">
    <property type="protein sequence ID" value="SFP83781.1"/>
    <property type="molecule type" value="Genomic_DNA"/>
</dbReference>
<dbReference type="Gene3D" id="3.30.450.20">
    <property type="entry name" value="PAS domain"/>
    <property type="match status" value="1"/>
</dbReference>
<dbReference type="Gene3D" id="1.10.287.130">
    <property type="match status" value="1"/>
</dbReference>
<dbReference type="CDD" id="cd16922">
    <property type="entry name" value="HATPase_EvgS-ArcB-TorS-like"/>
    <property type="match status" value="1"/>
</dbReference>
<dbReference type="SMART" id="SM00387">
    <property type="entry name" value="HATPase_c"/>
    <property type="match status" value="1"/>
</dbReference>
<dbReference type="InterPro" id="IPR003661">
    <property type="entry name" value="HisK_dim/P_dom"/>
</dbReference>
<keyword evidence="8" id="KW-0812">Transmembrane</keyword>
<keyword evidence="3" id="KW-0597">Phosphoprotein</keyword>
<evidence type="ECO:0000313" key="10">
    <source>
        <dbReference type="EMBL" id="SFP83781.1"/>
    </source>
</evidence>
<proteinExistence type="predicted"/>
<dbReference type="Proteomes" id="UP000199356">
    <property type="component" value="Unassembled WGS sequence"/>
</dbReference>
<dbReference type="InterPro" id="IPR036890">
    <property type="entry name" value="HATPase_C_sf"/>
</dbReference>
<feature type="domain" description="Histidine kinase" evidence="9">
    <location>
        <begin position="413"/>
        <end position="654"/>
    </location>
</feature>
<protein>
    <recommendedName>
        <fullName evidence="2">histidine kinase</fullName>
        <ecNumber evidence="2">2.7.13.3</ecNumber>
    </recommendedName>
</protein>
<evidence type="ECO:0000256" key="7">
    <source>
        <dbReference type="SAM" id="Coils"/>
    </source>
</evidence>
<gene>
    <name evidence="10" type="ORF">SAMN04488047_11412</name>
</gene>
<evidence type="ECO:0000256" key="4">
    <source>
        <dbReference type="ARBA" id="ARBA00022679"/>
    </source>
</evidence>
<dbReference type="GO" id="GO:0000155">
    <property type="term" value="F:phosphorelay sensor kinase activity"/>
    <property type="evidence" value="ECO:0007669"/>
    <property type="project" value="InterPro"/>
</dbReference>
<comment type="catalytic activity">
    <reaction evidence="1">
        <text>ATP + protein L-histidine = ADP + protein N-phospho-L-histidine.</text>
        <dbReference type="EC" id="2.7.13.3"/>
    </reaction>
</comment>
<keyword evidence="4" id="KW-0808">Transferase</keyword>
<keyword evidence="6" id="KW-0902">Two-component regulatory system</keyword>
<sequence>MLAARAAEAVGLLLVVGLGVVIAGKFEQLRLENHLQGLRLSTTLELTEIREEIEEEVFEKLVALGSLTTLFRSQAEVSETELARFFDELPESYSIAQVLLSREGVVTRAHPSPSGLLRTGHQWVSDPESAEALDRALSSDAPVTSGPVMIPGVQEPLLLLHQAIKPLGIVTLVVPYTAFVRESDLGRTRNLDLLITTDRQISDDRQPVWGQRDVVAQDPIVLDFGFPHGEWQIMGLPKGGWPAHRPGYIADRFIMAAVAAVLLGLFGYVHYLSEANRAARNRLEDGSDALRDGLVMYDASGRLIMTNSQYCRIYDKVTDLIVPGKHFDELNREAATRGQFAAGDTTTALRFEKSITDGAVRDQRLHDGRHIRATDHRMRDGNIVGLRVDVTELEQAREKAEAASRAKSEFMNTLSHELRTPLTVILGYARLWKNIEQMPAARKLSVLVEAEALDRDSLRAGLDELVRAVRHAMEKLDTSGSHLLALITDILDFSKIESGTLALDIQPCSVATIVDPVVDAISTLAAEKGLQFQCRVEAGQVQADPKRCRQILFNLLGNAIKFTEAGKVALVVEERRGQVHFRVTDTGEGIAEENQARIFEAFHQVDSSDSRKAAGTGLGLAISQRFAEAQGGAITVTSRTGEGSTFVLSLPRGQHAVNAARDVESAPSLVG</sequence>
<dbReference type="InterPro" id="IPR035965">
    <property type="entry name" value="PAS-like_dom_sf"/>
</dbReference>
<dbReference type="SUPFAM" id="SSF55785">
    <property type="entry name" value="PYP-like sensor domain (PAS domain)"/>
    <property type="match status" value="1"/>
</dbReference>
<evidence type="ECO:0000313" key="11">
    <source>
        <dbReference type="Proteomes" id="UP000199356"/>
    </source>
</evidence>
<dbReference type="AlphaFoldDB" id="A0A1I5TLL9"/>
<dbReference type="Pfam" id="PF12860">
    <property type="entry name" value="PAS_7"/>
    <property type="match status" value="1"/>
</dbReference>
<dbReference type="PANTHER" id="PTHR43047">
    <property type="entry name" value="TWO-COMPONENT HISTIDINE PROTEIN KINASE"/>
    <property type="match status" value="1"/>
</dbReference>
<name>A0A1I5TLL9_9RHOB</name>
<evidence type="ECO:0000256" key="3">
    <source>
        <dbReference type="ARBA" id="ARBA00022553"/>
    </source>
</evidence>
<organism evidence="10 11">
    <name type="scientific">Tranquillimonas alkanivorans</name>
    <dbReference type="NCBI Taxonomy" id="441119"/>
    <lineage>
        <taxon>Bacteria</taxon>
        <taxon>Pseudomonadati</taxon>
        <taxon>Pseudomonadota</taxon>
        <taxon>Alphaproteobacteria</taxon>
        <taxon>Rhodobacterales</taxon>
        <taxon>Roseobacteraceae</taxon>
        <taxon>Tranquillimonas</taxon>
    </lineage>
</organism>
<dbReference type="PROSITE" id="PS50109">
    <property type="entry name" value="HIS_KIN"/>
    <property type="match status" value="1"/>
</dbReference>
<evidence type="ECO:0000256" key="2">
    <source>
        <dbReference type="ARBA" id="ARBA00012438"/>
    </source>
</evidence>
<dbReference type="SUPFAM" id="SSF55874">
    <property type="entry name" value="ATPase domain of HSP90 chaperone/DNA topoisomerase II/histidine kinase"/>
    <property type="match status" value="1"/>
</dbReference>
<dbReference type="InterPro" id="IPR003594">
    <property type="entry name" value="HATPase_dom"/>
</dbReference>
<dbReference type="FunFam" id="3.30.565.10:FF:000010">
    <property type="entry name" value="Sensor histidine kinase RcsC"/>
    <property type="match status" value="1"/>
</dbReference>
<dbReference type="Pfam" id="PF02518">
    <property type="entry name" value="HATPase_c"/>
    <property type="match status" value="1"/>
</dbReference>
<keyword evidence="5" id="KW-0418">Kinase</keyword>
<dbReference type="Pfam" id="PF00512">
    <property type="entry name" value="HisKA"/>
    <property type="match status" value="1"/>
</dbReference>
<dbReference type="EC" id="2.7.13.3" evidence="2"/>
<dbReference type="Gene3D" id="3.30.565.10">
    <property type="entry name" value="Histidine kinase-like ATPase, C-terminal domain"/>
    <property type="match status" value="1"/>
</dbReference>
<evidence type="ECO:0000259" key="9">
    <source>
        <dbReference type="PROSITE" id="PS50109"/>
    </source>
</evidence>
<dbReference type="PRINTS" id="PR00344">
    <property type="entry name" value="BCTRLSENSOR"/>
</dbReference>
<feature type="transmembrane region" description="Helical" evidence="8">
    <location>
        <begin position="253"/>
        <end position="272"/>
    </location>
</feature>
<keyword evidence="7" id="KW-0175">Coiled coil</keyword>
<evidence type="ECO:0000256" key="6">
    <source>
        <dbReference type="ARBA" id="ARBA00023012"/>
    </source>
</evidence>
<keyword evidence="11" id="KW-1185">Reference proteome</keyword>
<accession>A0A1I5TLL9</accession>
<dbReference type="CDD" id="cd00082">
    <property type="entry name" value="HisKA"/>
    <property type="match status" value="1"/>
</dbReference>
<feature type="coiled-coil region" evidence="7">
    <location>
        <begin position="383"/>
        <end position="413"/>
    </location>
</feature>
<evidence type="ECO:0000256" key="8">
    <source>
        <dbReference type="SAM" id="Phobius"/>
    </source>
</evidence>
<dbReference type="STRING" id="441119.SAMN04488047_11412"/>
<evidence type="ECO:0000256" key="1">
    <source>
        <dbReference type="ARBA" id="ARBA00000085"/>
    </source>
</evidence>